<name>A0A495PVB9_9FLAO</name>
<feature type="transmembrane region" description="Helical" evidence="1">
    <location>
        <begin position="63"/>
        <end position="85"/>
    </location>
</feature>
<feature type="transmembrane region" description="Helical" evidence="1">
    <location>
        <begin position="382"/>
        <end position="398"/>
    </location>
</feature>
<evidence type="ECO:0000313" key="2">
    <source>
        <dbReference type="EMBL" id="RKS53946.1"/>
    </source>
</evidence>
<feature type="transmembrane region" description="Helical" evidence="1">
    <location>
        <begin position="125"/>
        <end position="142"/>
    </location>
</feature>
<proteinExistence type="predicted"/>
<dbReference type="EMBL" id="RBLG01000002">
    <property type="protein sequence ID" value="RKS53946.1"/>
    <property type="molecule type" value="Genomic_DNA"/>
</dbReference>
<keyword evidence="1" id="KW-1133">Transmembrane helix</keyword>
<feature type="transmembrane region" description="Helical" evidence="1">
    <location>
        <begin position="350"/>
        <end position="370"/>
    </location>
</feature>
<comment type="caution">
    <text evidence="2">The sequence shown here is derived from an EMBL/GenBank/DDBJ whole genome shotgun (WGS) entry which is preliminary data.</text>
</comment>
<dbReference type="AlphaFoldDB" id="A0A495PVB9"/>
<feature type="transmembrane region" description="Helical" evidence="1">
    <location>
        <begin position="175"/>
        <end position="195"/>
    </location>
</feature>
<dbReference type="Proteomes" id="UP000276282">
    <property type="component" value="Unassembled WGS sequence"/>
</dbReference>
<feature type="transmembrane region" description="Helical" evidence="1">
    <location>
        <begin position="249"/>
        <end position="269"/>
    </location>
</feature>
<gene>
    <name evidence="2" type="ORF">BC962_2213</name>
</gene>
<feature type="transmembrane region" description="Helical" evidence="1">
    <location>
        <begin position="91"/>
        <end position="113"/>
    </location>
</feature>
<reference evidence="2 3" key="1">
    <citation type="submission" date="2018-10" db="EMBL/GenBank/DDBJ databases">
        <title>Genomic Encyclopedia of Archaeal and Bacterial Type Strains, Phase II (KMG-II): from individual species to whole genera.</title>
        <authorList>
            <person name="Goeker M."/>
        </authorList>
    </citation>
    <scope>NUCLEOTIDE SEQUENCE [LARGE SCALE GENOMIC DNA]</scope>
    <source>
        <strain evidence="2 3">DSM 19839</strain>
    </source>
</reference>
<evidence type="ECO:0008006" key="4">
    <source>
        <dbReference type="Google" id="ProtNLM"/>
    </source>
</evidence>
<evidence type="ECO:0000256" key="1">
    <source>
        <dbReference type="SAM" id="Phobius"/>
    </source>
</evidence>
<feature type="transmembrane region" description="Helical" evidence="1">
    <location>
        <begin position="202"/>
        <end position="218"/>
    </location>
</feature>
<dbReference type="RefSeq" id="WP_121346009.1">
    <property type="nucleotide sequence ID" value="NZ_RBLG01000002.1"/>
</dbReference>
<feature type="transmembrane region" description="Helical" evidence="1">
    <location>
        <begin position="224"/>
        <end position="240"/>
    </location>
</feature>
<organism evidence="2 3">
    <name type="scientific">Gillisia mitskevichiae</name>
    <dbReference type="NCBI Taxonomy" id="270921"/>
    <lineage>
        <taxon>Bacteria</taxon>
        <taxon>Pseudomonadati</taxon>
        <taxon>Bacteroidota</taxon>
        <taxon>Flavobacteriia</taxon>
        <taxon>Flavobacteriales</taxon>
        <taxon>Flavobacteriaceae</taxon>
        <taxon>Gillisia</taxon>
    </lineage>
</organism>
<sequence>MTMNFNDNNILKKYIWLYFYLLIFEGALRKWVLPGLSEPLLIIRDPLAIYILFLALRNNLWKFNAYVSFVIGITILSFIITLFIGHGNIPVAIYGLRIGLIHFPVIFVIGNVFNKEDVLNLGKKVLWISIGMTILVTIQFYSPQSAWINQGVGGMSGSGFGEVSGFFRVPGTFSFTNGLSLFYGLSAAYIFYFWLMETQISKVLLITASLALLIAIPLSISRTIFFETILSLAFMIAISGKKPQAIKRFVGLALVLLTVFIVLSNFNFFQTGKRVFTERMVTANEAEGGVQGTVIDRFLGGMYSAVIDPENSYAGLGLGIGSKVASKLLTGNASVYLLPEGEWGRIVGEMGFILGIFFILIRMTLVFEFFNKTWNALNYNNVLPWMLLSFGAIIIMQGQWSQPTALGFSVLTGGLILSSLREKE</sequence>
<protein>
    <recommendedName>
        <fullName evidence="4">O-antigen ligase-like membrane protein</fullName>
    </recommendedName>
</protein>
<evidence type="ECO:0000313" key="3">
    <source>
        <dbReference type="Proteomes" id="UP000276282"/>
    </source>
</evidence>
<dbReference type="OrthoDB" id="1491081at2"/>
<keyword evidence="3" id="KW-1185">Reference proteome</keyword>
<keyword evidence="1" id="KW-0812">Transmembrane</keyword>
<keyword evidence="1" id="KW-0472">Membrane</keyword>
<accession>A0A495PVB9</accession>